<dbReference type="GO" id="GO:0016746">
    <property type="term" value="F:acyltransferase activity"/>
    <property type="evidence" value="ECO:0007669"/>
    <property type="project" value="UniProtKB-KW"/>
</dbReference>
<gene>
    <name evidence="2" type="ORF">AADG42_02555</name>
</gene>
<dbReference type="PANTHER" id="PTHR39173">
    <property type="entry name" value="ACETYLTRANSFERASE"/>
    <property type="match status" value="1"/>
</dbReference>
<keyword evidence="2" id="KW-0012">Acyltransferase</keyword>
<evidence type="ECO:0000259" key="1">
    <source>
        <dbReference type="PROSITE" id="PS51186"/>
    </source>
</evidence>
<name>A0ABZ3FN37_9ACTN</name>
<dbReference type="PANTHER" id="PTHR39173:SF1">
    <property type="entry name" value="ACETYLTRANSFERASE"/>
    <property type="match status" value="1"/>
</dbReference>
<evidence type="ECO:0000313" key="3">
    <source>
        <dbReference type="Proteomes" id="UP001442841"/>
    </source>
</evidence>
<dbReference type="Gene3D" id="3.40.630.30">
    <property type="match status" value="1"/>
</dbReference>
<reference evidence="2 3" key="1">
    <citation type="submission" date="2024-04" db="EMBL/GenBank/DDBJ databases">
        <title>Isolation of an actinomycete strain from pig manure.</title>
        <authorList>
            <person name="Gong T."/>
            <person name="Yu Z."/>
            <person name="An M."/>
            <person name="Wei C."/>
            <person name="Yang W."/>
            <person name="Liu L."/>
        </authorList>
    </citation>
    <scope>NUCLEOTIDE SEQUENCE [LARGE SCALE GENOMIC DNA]</scope>
    <source>
        <strain evidence="2 3">ZF39</strain>
    </source>
</reference>
<dbReference type="CDD" id="cd04301">
    <property type="entry name" value="NAT_SF"/>
    <property type="match status" value="1"/>
</dbReference>
<proteinExistence type="predicted"/>
<evidence type="ECO:0000313" key="2">
    <source>
        <dbReference type="EMBL" id="XAN06235.1"/>
    </source>
</evidence>
<dbReference type="InterPro" id="IPR000182">
    <property type="entry name" value="GNAT_dom"/>
</dbReference>
<dbReference type="RefSeq" id="WP_425307667.1">
    <property type="nucleotide sequence ID" value="NZ_CP154795.1"/>
</dbReference>
<feature type="domain" description="N-acetyltransferase" evidence="1">
    <location>
        <begin position="31"/>
        <end position="193"/>
    </location>
</feature>
<sequence>MGPQLVAPHVRYFDSWQESHAEWAGAHQDGASVWLAEELGLDLTRPDDFDAWAETLLIEADPSYPVPASRVHATTLWIVEDGHYLGAVNLRHRLDEFLEAIGGHIGYGIRPSARRRGLATLALDGALARAVTLGLDRVLITCHVDNAGSRRTIERAGGVLTGIRQPDDFSRSVGFDYPMRRYEIDLTTRTASA</sequence>
<dbReference type="Pfam" id="PF13302">
    <property type="entry name" value="Acetyltransf_3"/>
    <property type="match status" value="1"/>
</dbReference>
<protein>
    <submittedName>
        <fullName evidence="2">GNAT family N-acetyltransferase</fullName>
        <ecNumber evidence="2">2.3.1.-</ecNumber>
    </submittedName>
</protein>
<dbReference type="InterPro" id="IPR016181">
    <property type="entry name" value="Acyl_CoA_acyltransferase"/>
</dbReference>
<dbReference type="EMBL" id="CP154795">
    <property type="protein sequence ID" value="XAN06235.1"/>
    <property type="molecule type" value="Genomic_DNA"/>
</dbReference>
<accession>A0ABZ3FN37</accession>
<dbReference type="Proteomes" id="UP001442841">
    <property type="component" value="Chromosome"/>
</dbReference>
<dbReference type="EC" id="2.3.1.-" evidence="2"/>
<dbReference type="PROSITE" id="PS51186">
    <property type="entry name" value="GNAT"/>
    <property type="match status" value="1"/>
</dbReference>
<keyword evidence="3" id="KW-1185">Reference proteome</keyword>
<organism evidence="2 3">
    <name type="scientific">Ammonicoccus fulvus</name>
    <dbReference type="NCBI Taxonomy" id="3138240"/>
    <lineage>
        <taxon>Bacteria</taxon>
        <taxon>Bacillati</taxon>
        <taxon>Actinomycetota</taxon>
        <taxon>Actinomycetes</taxon>
        <taxon>Propionibacteriales</taxon>
        <taxon>Propionibacteriaceae</taxon>
        <taxon>Ammonicoccus</taxon>
    </lineage>
</organism>
<keyword evidence="2" id="KW-0808">Transferase</keyword>
<dbReference type="SUPFAM" id="SSF55729">
    <property type="entry name" value="Acyl-CoA N-acyltransferases (Nat)"/>
    <property type="match status" value="1"/>
</dbReference>